<dbReference type="SUPFAM" id="SSF49899">
    <property type="entry name" value="Concanavalin A-like lectins/glucanases"/>
    <property type="match status" value="1"/>
</dbReference>
<evidence type="ECO:0000313" key="3">
    <source>
        <dbReference type="Proteomes" id="UP000315750"/>
    </source>
</evidence>
<dbReference type="Pfam" id="PF04773">
    <property type="entry name" value="FecR"/>
    <property type="match status" value="1"/>
</dbReference>
<proteinExistence type="predicted"/>
<dbReference type="Gene3D" id="2.60.120.1440">
    <property type="match status" value="1"/>
</dbReference>
<gene>
    <name evidence="2" type="ORF">Pan181_30740</name>
</gene>
<evidence type="ECO:0000313" key="2">
    <source>
        <dbReference type="EMBL" id="QDU56862.1"/>
    </source>
</evidence>
<dbReference type="RefSeq" id="WP_197528363.1">
    <property type="nucleotide sequence ID" value="NZ_CP036278.1"/>
</dbReference>
<dbReference type="KEGG" id="amuc:Pan181_30740"/>
<dbReference type="InterPro" id="IPR012373">
    <property type="entry name" value="Ferrdict_sens_TM"/>
</dbReference>
<dbReference type="GO" id="GO:0016989">
    <property type="term" value="F:sigma factor antagonist activity"/>
    <property type="evidence" value="ECO:0007669"/>
    <property type="project" value="TreeGrafter"/>
</dbReference>
<dbReference type="PANTHER" id="PTHR30273:SF2">
    <property type="entry name" value="PROTEIN FECR"/>
    <property type="match status" value="1"/>
</dbReference>
<dbReference type="AlphaFoldDB" id="A0A518AQ67"/>
<dbReference type="Pfam" id="PF13385">
    <property type="entry name" value="Laminin_G_3"/>
    <property type="match status" value="1"/>
</dbReference>
<dbReference type="PANTHER" id="PTHR30273">
    <property type="entry name" value="PERIPLASMIC SIGNAL SENSOR AND SIGMA FACTOR ACTIVATOR FECR-RELATED"/>
    <property type="match status" value="1"/>
</dbReference>
<reference evidence="2 3" key="1">
    <citation type="submission" date="2019-02" db="EMBL/GenBank/DDBJ databases">
        <title>Deep-cultivation of Planctomycetes and their phenomic and genomic characterization uncovers novel biology.</title>
        <authorList>
            <person name="Wiegand S."/>
            <person name="Jogler M."/>
            <person name="Boedeker C."/>
            <person name="Pinto D."/>
            <person name="Vollmers J."/>
            <person name="Rivas-Marin E."/>
            <person name="Kohn T."/>
            <person name="Peeters S.H."/>
            <person name="Heuer A."/>
            <person name="Rast P."/>
            <person name="Oberbeckmann S."/>
            <person name="Bunk B."/>
            <person name="Jeske O."/>
            <person name="Meyerdierks A."/>
            <person name="Storesund J.E."/>
            <person name="Kallscheuer N."/>
            <person name="Luecker S."/>
            <person name="Lage O.M."/>
            <person name="Pohl T."/>
            <person name="Merkel B.J."/>
            <person name="Hornburger P."/>
            <person name="Mueller R.-W."/>
            <person name="Bruemmer F."/>
            <person name="Labrenz M."/>
            <person name="Spormann A.M."/>
            <person name="Op den Camp H."/>
            <person name="Overmann J."/>
            <person name="Amann R."/>
            <person name="Jetten M.S.M."/>
            <person name="Mascher T."/>
            <person name="Medema M.H."/>
            <person name="Devos D.P."/>
            <person name="Kaster A.-K."/>
            <person name="Ovreas L."/>
            <person name="Rohde M."/>
            <person name="Galperin M.Y."/>
            <person name="Jogler C."/>
        </authorList>
    </citation>
    <scope>NUCLEOTIDE SEQUENCE [LARGE SCALE GENOMIC DNA]</scope>
    <source>
        <strain evidence="2 3">Pan181</strain>
    </source>
</reference>
<dbReference type="InterPro" id="IPR013320">
    <property type="entry name" value="ConA-like_dom_sf"/>
</dbReference>
<keyword evidence="3" id="KW-1185">Reference proteome</keyword>
<dbReference type="EMBL" id="CP036278">
    <property type="protein sequence ID" value="QDU56862.1"/>
    <property type="molecule type" value="Genomic_DNA"/>
</dbReference>
<evidence type="ECO:0000259" key="1">
    <source>
        <dbReference type="Pfam" id="PF04773"/>
    </source>
</evidence>
<name>A0A518AQ67_9BACT</name>
<sequence>MESNQHNPAAGNSDERMLDLALRGQLEELSPEEFAALEEKLRTDPQALASYVKHVADTVSIGQLVSPEGKLDHANEAATIAGAGERPHELRPLGPSDHPRARYIGSMLAASLITFLLSWVAFKGAGDPQPITQADPGATNPTESIRELDFVATLTGAVDCQWAGYLEGPKYGEPLESGREVALISGLAQLTFDDGAKVVLQGPATFRVEGTGAASLTAGKMTALVPRQAVGFRIQTPTAEIVDLGTEFGLEVNAQGKTEVHVFTGEVVVWDREPNSQSTTGVRLEQQEAALLGEGKILPIPVDYDDSKFAFRDFSPRLSAEELPAMSVTHDLALWLAADVLLKTDDSGRVIAWRDIATGDNQTEEDAWQHSPESRPEYVRKSIGGLPSVRFDGKSSYLTTTPLYSTEDQTLFLLFARDSTPSGRYLRQLINYNGPPYPLDNEELMRVLQIGDQDVDGQYWARYFAGVGEGNLIYNVGSTTMKRPAEPGEPILLAYRYDTVHNETKMWINGELQQVDTAPRWRSYTSRKVIGRHPRQDYFSGDISEVLIYNGVLENEEVDEVTAYLTKKYSLN</sequence>
<feature type="domain" description="FecR protein" evidence="1">
    <location>
        <begin position="187"/>
        <end position="267"/>
    </location>
</feature>
<accession>A0A518AQ67</accession>
<dbReference type="InterPro" id="IPR006860">
    <property type="entry name" value="FecR"/>
</dbReference>
<protein>
    <submittedName>
        <fullName evidence="2">FecR protein</fullName>
    </submittedName>
</protein>
<dbReference type="Gene3D" id="2.60.120.200">
    <property type="match status" value="1"/>
</dbReference>
<dbReference type="Proteomes" id="UP000315750">
    <property type="component" value="Chromosome"/>
</dbReference>
<organism evidence="2 3">
    <name type="scientific">Aeoliella mucimassa</name>
    <dbReference type="NCBI Taxonomy" id="2527972"/>
    <lineage>
        <taxon>Bacteria</taxon>
        <taxon>Pseudomonadati</taxon>
        <taxon>Planctomycetota</taxon>
        <taxon>Planctomycetia</taxon>
        <taxon>Pirellulales</taxon>
        <taxon>Lacipirellulaceae</taxon>
        <taxon>Aeoliella</taxon>
    </lineage>
</organism>